<keyword evidence="5" id="KW-1185">Reference proteome</keyword>
<proteinExistence type="predicted"/>
<dbReference type="Pfam" id="PF00561">
    <property type="entry name" value="Abhydrolase_1"/>
    <property type="match status" value="1"/>
</dbReference>
<dbReference type="Gene3D" id="3.40.50.1820">
    <property type="entry name" value="alpha/beta hydrolase"/>
    <property type="match status" value="1"/>
</dbReference>
<feature type="region of interest" description="Disordered" evidence="1">
    <location>
        <begin position="1"/>
        <end position="24"/>
    </location>
</feature>
<protein>
    <recommendedName>
        <fullName evidence="3">AB hydrolase-1 domain-containing protein</fullName>
    </recommendedName>
</protein>
<accession>A0A1X7TFF3</accession>
<evidence type="ECO:0000259" key="3">
    <source>
        <dbReference type="Pfam" id="PF00561"/>
    </source>
</evidence>
<dbReference type="AlphaFoldDB" id="A0A1X7TFF3"/>
<dbReference type="EnsemblMetazoa" id="XM_003390602.3">
    <property type="protein sequence ID" value="XP_003390650.1"/>
    <property type="gene ID" value="LOC100639080"/>
</dbReference>
<dbReference type="SUPFAM" id="SSF53474">
    <property type="entry name" value="alpha/beta-Hydrolases"/>
    <property type="match status" value="1"/>
</dbReference>
<keyword evidence="2" id="KW-0812">Transmembrane</keyword>
<evidence type="ECO:0000313" key="5">
    <source>
        <dbReference type="Proteomes" id="UP000007879"/>
    </source>
</evidence>
<feature type="domain" description="AB hydrolase-1" evidence="3">
    <location>
        <begin position="103"/>
        <end position="233"/>
    </location>
</feature>
<dbReference type="InParanoid" id="A0A1X7TFF3"/>
<gene>
    <name evidence="4" type="primary">100639080</name>
</gene>
<dbReference type="STRING" id="400682.A0A1X7TFF3"/>
<dbReference type="KEGG" id="aqu:100639080"/>
<evidence type="ECO:0000256" key="2">
    <source>
        <dbReference type="SAM" id="Phobius"/>
    </source>
</evidence>
<name>A0A1X7TFF3_AMPQE</name>
<reference evidence="5" key="1">
    <citation type="journal article" date="2010" name="Nature">
        <title>The Amphimedon queenslandica genome and the evolution of animal complexity.</title>
        <authorList>
            <person name="Srivastava M."/>
            <person name="Simakov O."/>
            <person name="Chapman J."/>
            <person name="Fahey B."/>
            <person name="Gauthier M.E."/>
            <person name="Mitros T."/>
            <person name="Richards G.S."/>
            <person name="Conaco C."/>
            <person name="Dacre M."/>
            <person name="Hellsten U."/>
            <person name="Larroux C."/>
            <person name="Putnam N.H."/>
            <person name="Stanke M."/>
            <person name="Adamska M."/>
            <person name="Darling A."/>
            <person name="Degnan S.M."/>
            <person name="Oakley T.H."/>
            <person name="Plachetzki D.C."/>
            <person name="Zhai Y."/>
            <person name="Adamski M."/>
            <person name="Calcino A."/>
            <person name="Cummins S.F."/>
            <person name="Goodstein D.M."/>
            <person name="Harris C."/>
            <person name="Jackson D.J."/>
            <person name="Leys S.P."/>
            <person name="Shu S."/>
            <person name="Woodcroft B.J."/>
            <person name="Vervoort M."/>
            <person name="Kosik K.S."/>
            <person name="Manning G."/>
            <person name="Degnan B.M."/>
            <person name="Rokhsar D.S."/>
        </authorList>
    </citation>
    <scope>NUCLEOTIDE SEQUENCE [LARGE SCALE GENOMIC DNA]</scope>
</reference>
<evidence type="ECO:0000313" key="4">
    <source>
        <dbReference type="EnsemblMetazoa" id="Aqu2.1.13394_001"/>
    </source>
</evidence>
<reference evidence="4" key="2">
    <citation type="submission" date="2017-05" db="UniProtKB">
        <authorList>
            <consortium name="EnsemblMetazoa"/>
        </authorList>
    </citation>
    <scope>IDENTIFICATION</scope>
</reference>
<keyword evidence="2" id="KW-1133">Transmembrane helix</keyword>
<dbReference type="InterPro" id="IPR000073">
    <property type="entry name" value="AB_hydrolase_1"/>
</dbReference>
<organism evidence="4">
    <name type="scientific">Amphimedon queenslandica</name>
    <name type="common">Sponge</name>
    <dbReference type="NCBI Taxonomy" id="400682"/>
    <lineage>
        <taxon>Eukaryota</taxon>
        <taxon>Metazoa</taxon>
        <taxon>Porifera</taxon>
        <taxon>Demospongiae</taxon>
        <taxon>Heteroscleromorpha</taxon>
        <taxon>Haplosclerida</taxon>
        <taxon>Niphatidae</taxon>
        <taxon>Amphimedon</taxon>
    </lineage>
</organism>
<dbReference type="InterPro" id="IPR029058">
    <property type="entry name" value="AB_hydrolase_fold"/>
</dbReference>
<dbReference type="OrthoDB" id="294702at2759"/>
<evidence type="ECO:0000256" key="1">
    <source>
        <dbReference type="SAM" id="MobiDB-lite"/>
    </source>
</evidence>
<dbReference type="EnsemblMetazoa" id="Aqu2.1.13394_001">
    <property type="protein sequence ID" value="Aqu2.1.13394_001"/>
    <property type="gene ID" value="Aqu2.1.13394"/>
</dbReference>
<sequence length="396" mass="45441">MAANRKRKDNKGSPQLPRKEIEDLPPAPAGKKWVKKRRWWNCTPVKCFLLILVAIFVLNFASLKREEKALFPQGELYDIGWGQKLFMRCTGKGTPVVLLDSPIGETSDIWTMVEPLLNKHTKVCVYDRAGLGFSHRGYRNTTEYAQDYGKEAKRRDTLTLGTVERMVDDLHRLLHVSSVVSDSNTPLLLVGMDFSTLISRFYAQFYENEVAGLVLIDPLVETLFDNNSTWSQYWYNEVISHVRVLYLSSLIGINRIALLTGYIKPIENKKVVKIVSENIVNRRKYLMCNSVHLSSVIEEIAMTNDSLAQVKTVLKVKPFPQDIPVAVVKYKDFDKSAEDIKKLWNTEQEGLKRVHSQLKEYFIPGADFNSMYLHPQAIASIILKSINQWREDNVKQ</sequence>
<dbReference type="Proteomes" id="UP000007879">
    <property type="component" value="Unassembled WGS sequence"/>
</dbReference>
<keyword evidence="2" id="KW-0472">Membrane</keyword>
<feature type="transmembrane region" description="Helical" evidence="2">
    <location>
        <begin position="45"/>
        <end position="63"/>
    </location>
</feature>